<gene>
    <name evidence="2" type="ORF">C8C76_11528</name>
</gene>
<dbReference type="Proteomes" id="UP000244089">
    <property type="component" value="Unassembled WGS sequence"/>
</dbReference>
<proteinExistence type="predicted"/>
<evidence type="ECO:0000256" key="1">
    <source>
        <dbReference type="SAM" id="Coils"/>
    </source>
</evidence>
<comment type="caution">
    <text evidence="2">The sequence shown here is derived from an EMBL/GenBank/DDBJ whole genome shotgun (WGS) entry which is preliminary data.</text>
</comment>
<reference evidence="2 3" key="1">
    <citation type="submission" date="2018-04" db="EMBL/GenBank/DDBJ databases">
        <title>Subsurface microbial communities from deep shales in Ohio and West Virginia, USA.</title>
        <authorList>
            <person name="Wrighton K."/>
        </authorList>
    </citation>
    <scope>NUCLEOTIDE SEQUENCE [LARGE SCALE GENOMIC DNA]</scope>
    <source>
        <strain evidence="2 3">WC1</strain>
    </source>
</reference>
<sequence length="84" mass="9933">MSTVSKHILNEIADKLDNKKDDFQMKIKKLDALSQETLEILNEIVVLYEKMELEKELSEEEREQLLSLFDQLEESDDYKDIAKN</sequence>
<keyword evidence="1" id="KW-0175">Coiled coil</keyword>
<feature type="coiled-coil region" evidence="1">
    <location>
        <begin position="13"/>
        <end position="75"/>
    </location>
</feature>
<dbReference type="EMBL" id="QAXS01000015">
    <property type="protein sequence ID" value="PTV98622.1"/>
    <property type="molecule type" value="Genomic_DNA"/>
</dbReference>
<organism evidence="2 3">
    <name type="scientific">Halanaerobium saccharolyticum</name>
    <dbReference type="NCBI Taxonomy" id="43595"/>
    <lineage>
        <taxon>Bacteria</taxon>
        <taxon>Bacillati</taxon>
        <taxon>Bacillota</taxon>
        <taxon>Clostridia</taxon>
        <taxon>Halanaerobiales</taxon>
        <taxon>Halanaerobiaceae</taxon>
        <taxon>Halanaerobium</taxon>
    </lineage>
</organism>
<dbReference type="RefSeq" id="WP_108140164.1">
    <property type="nucleotide sequence ID" value="NZ_QAXS01000015.1"/>
</dbReference>
<dbReference type="AlphaFoldDB" id="A0A2T5RJA5"/>
<name>A0A2T5RJA5_9FIRM</name>
<evidence type="ECO:0000313" key="2">
    <source>
        <dbReference type="EMBL" id="PTV98622.1"/>
    </source>
</evidence>
<accession>A0A2T5RJA5</accession>
<evidence type="ECO:0000313" key="3">
    <source>
        <dbReference type="Proteomes" id="UP000244089"/>
    </source>
</evidence>
<protein>
    <submittedName>
        <fullName evidence="2">Uncharacterized protein</fullName>
    </submittedName>
</protein>